<organism evidence="3 4">
    <name type="scientific">SAR86 cluster bacterium SAR86E</name>
    <dbReference type="NCBI Taxonomy" id="1208365"/>
    <lineage>
        <taxon>Bacteria</taxon>
        <taxon>Pseudomonadati</taxon>
        <taxon>Pseudomonadota</taxon>
        <taxon>Gammaproteobacteria</taxon>
        <taxon>SAR86 cluster</taxon>
    </lineage>
</organism>
<proteinExistence type="predicted"/>
<dbReference type="InterPro" id="IPR046825">
    <property type="entry name" value="PDH_C"/>
</dbReference>
<evidence type="ECO:0000313" key="4">
    <source>
        <dbReference type="Proteomes" id="UP000010310"/>
    </source>
</evidence>
<dbReference type="PANTHER" id="PTHR21363">
    <property type="entry name" value="PREPHENATE DEHYDROGENASE"/>
    <property type="match status" value="1"/>
</dbReference>
<sequence length="280" mass="30874">MKIIIIGLGLIGGSIAKTLSNSEDFEILAFDSDQSSIKNALDKKSIQGSLHSLDDLVNPEYENSLVIITTPPSATNRILRSLEFLFNSSITITDTTSTKSFLKKTLQEFSFPKNFIFSHPVAGSHLSGEKNSVADLFNGKSTILSYHDLVESKHVDRVTNLWNILGSKITVLDADLHDQIFAYSSHLPHVAAYALLNTLKGLEQDDLSDFSGGGLGEFLRLASSSPEMWADIFSMNETNISIAIDDLIKSLEILKDKIGKDPNSLKTFLVELKNFKESNF</sequence>
<accession>K6GG75</accession>
<evidence type="ECO:0000259" key="2">
    <source>
        <dbReference type="PROSITE" id="PS51176"/>
    </source>
</evidence>
<keyword evidence="4" id="KW-1185">Reference proteome</keyword>
<keyword evidence="1" id="KW-0560">Oxidoreductase</keyword>
<evidence type="ECO:0000313" key="3">
    <source>
        <dbReference type="EMBL" id="EKO36031.1"/>
    </source>
</evidence>
<gene>
    <name evidence="3" type="ORF">B273_0645</name>
</gene>
<dbReference type="Gene3D" id="1.10.3660.10">
    <property type="entry name" value="6-phosphogluconate dehydrogenase C-terminal like domain"/>
    <property type="match status" value="1"/>
</dbReference>
<protein>
    <submittedName>
        <fullName evidence="3">Prephenate dehydrogenase</fullName>
    </submittedName>
</protein>
<dbReference type="GO" id="GO:0004665">
    <property type="term" value="F:prephenate dehydrogenase (NADP+) activity"/>
    <property type="evidence" value="ECO:0007669"/>
    <property type="project" value="InterPro"/>
</dbReference>
<dbReference type="InterPro" id="IPR036291">
    <property type="entry name" value="NAD(P)-bd_dom_sf"/>
</dbReference>
<dbReference type="Gene3D" id="3.40.50.720">
    <property type="entry name" value="NAD(P)-binding Rossmann-like Domain"/>
    <property type="match status" value="1"/>
</dbReference>
<reference evidence="3 4" key="1">
    <citation type="submission" date="2012-09" db="EMBL/GenBank/DDBJ databases">
        <authorList>
            <person name="Dupont C.L."/>
            <person name="Rusch D.B."/>
            <person name="Lombardo M.-J."/>
            <person name="Novotny M."/>
            <person name="Yee-Greenbaum J."/>
            <person name="Laskin R."/>
        </authorList>
    </citation>
    <scope>NUCLEOTIDE SEQUENCE [LARGE SCALE GENOMIC DNA]</scope>
    <source>
        <strain evidence="3">SAR86E</strain>
    </source>
</reference>
<dbReference type="InterPro" id="IPR050812">
    <property type="entry name" value="Preph/Arog_dehydrog"/>
</dbReference>
<dbReference type="Proteomes" id="UP000010310">
    <property type="component" value="Unassembled WGS sequence"/>
</dbReference>
<dbReference type="GO" id="GO:0008977">
    <property type="term" value="F:prephenate dehydrogenase (NAD+) activity"/>
    <property type="evidence" value="ECO:0007669"/>
    <property type="project" value="InterPro"/>
</dbReference>
<dbReference type="GO" id="GO:0070403">
    <property type="term" value="F:NAD+ binding"/>
    <property type="evidence" value="ECO:0007669"/>
    <property type="project" value="InterPro"/>
</dbReference>
<dbReference type="EMBL" id="AMWX01000012">
    <property type="protein sequence ID" value="EKO36031.1"/>
    <property type="molecule type" value="Genomic_DNA"/>
</dbReference>
<dbReference type="InterPro" id="IPR008927">
    <property type="entry name" value="6-PGluconate_DH-like_C_sf"/>
</dbReference>
<dbReference type="SUPFAM" id="SSF48179">
    <property type="entry name" value="6-phosphogluconate dehydrogenase C-terminal domain-like"/>
    <property type="match status" value="1"/>
</dbReference>
<dbReference type="PROSITE" id="PS51176">
    <property type="entry name" value="PDH_ADH"/>
    <property type="match status" value="1"/>
</dbReference>
<dbReference type="GO" id="GO:0006571">
    <property type="term" value="P:tyrosine biosynthetic process"/>
    <property type="evidence" value="ECO:0007669"/>
    <property type="project" value="InterPro"/>
</dbReference>
<dbReference type="PANTHER" id="PTHR21363:SF0">
    <property type="entry name" value="PREPHENATE DEHYDROGENASE [NADP(+)]"/>
    <property type="match status" value="1"/>
</dbReference>
<dbReference type="Pfam" id="PF02153">
    <property type="entry name" value="PDH_N"/>
    <property type="match status" value="1"/>
</dbReference>
<dbReference type="InterPro" id="IPR046826">
    <property type="entry name" value="PDH_N"/>
</dbReference>
<dbReference type="InterPro" id="IPR003099">
    <property type="entry name" value="Prephen_DH"/>
</dbReference>
<dbReference type="AlphaFoldDB" id="K6GG75"/>
<dbReference type="STRING" id="1208365.B273_0645"/>
<comment type="caution">
    <text evidence="3">The sequence shown here is derived from an EMBL/GenBank/DDBJ whole genome shotgun (WGS) entry which is preliminary data.</text>
</comment>
<dbReference type="SUPFAM" id="SSF51735">
    <property type="entry name" value="NAD(P)-binding Rossmann-fold domains"/>
    <property type="match status" value="1"/>
</dbReference>
<dbReference type="Pfam" id="PF20463">
    <property type="entry name" value="PDH_C"/>
    <property type="match status" value="1"/>
</dbReference>
<name>K6GG75_9GAMM</name>
<feature type="domain" description="Prephenate/arogenate dehydrogenase" evidence="2">
    <location>
        <begin position="1"/>
        <end position="280"/>
    </location>
</feature>
<evidence type="ECO:0000256" key="1">
    <source>
        <dbReference type="ARBA" id="ARBA00023002"/>
    </source>
</evidence>